<dbReference type="PANTHER" id="PTHR23329">
    <property type="entry name" value="TUFTELIN-INTERACTING PROTEIN 11-RELATED"/>
    <property type="match status" value="1"/>
</dbReference>
<dbReference type="Proteomes" id="UP000590412">
    <property type="component" value="Unassembled WGS sequence"/>
</dbReference>
<dbReference type="OrthoDB" id="4822at2759"/>
<dbReference type="SMART" id="SM00443">
    <property type="entry name" value="G_patch"/>
    <property type="match status" value="1"/>
</dbReference>
<evidence type="ECO:0000259" key="2">
    <source>
        <dbReference type="PROSITE" id="PS50174"/>
    </source>
</evidence>
<dbReference type="EMBL" id="JABWAB010000003">
    <property type="protein sequence ID" value="KAF6057335.1"/>
    <property type="molecule type" value="Genomic_DNA"/>
</dbReference>
<feature type="domain" description="G-patch" evidence="2">
    <location>
        <begin position="131"/>
        <end position="177"/>
    </location>
</feature>
<dbReference type="AlphaFoldDB" id="A0A8X7NQ74"/>
<feature type="compositionally biased region" description="Acidic residues" evidence="1">
    <location>
        <begin position="44"/>
        <end position="59"/>
    </location>
</feature>
<dbReference type="GO" id="GO:0003676">
    <property type="term" value="F:nucleic acid binding"/>
    <property type="evidence" value="ECO:0007669"/>
    <property type="project" value="InterPro"/>
</dbReference>
<feature type="region of interest" description="Disordered" evidence="1">
    <location>
        <begin position="180"/>
        <end position="214"/>
    </location>
</feature>
<dbReference type="Pfam" id="PF01585">
    <property type="entry name" value="G-patch"/>
    <property type="match status" value="1"/>
</dbReference>
<dbReference type="InterPro" id="IPR000467">
    <property type="entry name" value="G_patch_dom"/>
</dbReference>
<feature type="compositionally biased region" description="Polar residues" evidence="1">
    <location>
        <begin position="73"/>
        <end position="83"/>
    </location>
</feature>
<feature type="compositionally biased region" description="Basic and acidic residues" evidence="1">
    <location>
        <begin position="180"/>
        <end position="198"/>
    </location>
</feature>
<dbReference type="InterPro" id="IPR045211">
    <property type="entry name" value="TFP11/STIP/Ntr1"/>
</dbReference>
<organism evidence="3 4">
    <name type="scientific">Candida parapsilosis</name>
    <name type="common">Yeast</name>
    <dbReference type="NCBI Taxonomy" id="5480"/>
    <lineage>
        <taxon>Eukaryota</taxon>
        <taxon>Fungi</taxon>
        <taxon>Dikarya</taxon>
        <taxon>Ascomycota</taxon>
        <taxon>Saccharomycotina</taxon>
        <taxon>Pichiomycetes</taxon>
        <taxon>Debaryomycetaceae</taxon>
        <taxon>Candida/Lodderomyces clade</taxon>
        <taxon>Candida</taxon>
    </lineage>
</organism>
<sequence length="772" mass="88098">MESRLRWAVSFVKSGQVPDRDDLNESLGIKQTRSMVSPVHSEYSDLEDSANDENLEQDVDNNTAMTMDHDSSSEMYENENVSMADSGEDLDDIDSEESVSSSSDSSTILRHKKRHPVLPPDDLNASKIYEQYGIGALLMKRMGYEEGKGIGSGQSGIVDPLNANPNKGRLGVGAKGSLQLRKEKGAKSRSFDDHDVSASRRYGNRSVSSGQEDYASKPSELEVLTFNIYKLTTDFGDLGVDIPAHLRDWAFSLKSLATDKDIDRLRYKYGYLEDIWYEISSLNEEEENLNDQLKYADNDAFITAQYEELLSIAKQSEEAKKDEHIEEVLESLLKFPLTDDLVKSLVLTISKPKIDLLTSIPLDDYDQQQAVVVPALNRYTTILNPQYAMSNDFYEYLLDCFELKFQQLLQSSDNIDKNLTTVASIWLDAGNSNLKDHVFHEIVRSVIVPYFDAQVNKWDFSPDTVPENLLTLLKILCVVGIDDDYSVGGAVEHLVSKVKSFLVFKNPSSFWHGFYDESVANAKLQITFIMQHLVPEFESCKKSTMQSIQETFKASFASWVESLTFIDVTPAMFDNILYLSSFLPQDTRFTFLQYLVFNNWIATIIRVYRANPHAIPNWYTTWYQFFTTKLKKESSKEIIDLIKWYLSKALAMIKSNFDPNVCKELPQREGERFPSAAQLLKPIGLLNVHGIPSYRLQMRFHDVVSDYCFTKNIQQKQLKRVVHNGFPILRFTKGGITRYGYIEDDVLWVGDSDDFNKCNYEPIAVDTLVDRF</sequence>
<dbReference type="PANTHER" id="PTHR23329:SF1">
    <property type="entry name" value="TUFTELIN-INTERACTING PROTEIN 11"/>
    <property type="match status" value="1"/>
</dbReference>
<comment type="caution">
    <text evidence="3">The sequence shown here is derived from an EMBL/GenBank/DDBJ whole genome shotgun (WGS) entry which is preliminary data.</text>
</comment>
<accession>A0A8X7NQ74</accession>
<evidence type="ECO:0000313" key="4">
    <source>
        <dbReference type="Proteomes" id="UP000590412"/>
    </source>
</evidence>
<evidence type="ECO:0000313" key="3">
    <source>
        <dbReference type="EMBL" id="KAF6057335.1"/>
    </source>
</evidence>
<reference evidence="3" key="1">
    <citation type="submission" date="2020-03" db="EMBL/GenBank/DDBJ databases">
        <title>FDA dAtabase for Regulatory Grade micrObial Sequences (FDA-ARGOS): Supporting development and validation of Infectious Disease Dx tests.</title>
        <authorList>
            <person name="Campos J."/>
            <person name="Goldberg B."/>
            <person name="Tallon L."/>
            <person name="Sadzewicz L."/>
            <person name="Vavikolanu K."/>
            <person name="Mehta A."/>
            <person name="Aluvathingal J."/>
            <person name="Nadendla S."/>
            <person name="Nandy P."/>
            <person name="Geyer C."/>
            <person name="Yan Y."/>
            <person name="Sichtig H."/>
        </authorList>
    </citation>
    <scope>NUCLEOTIDE SEQUENCE [LARGE SCALE GENOMIC DNA]</scope>
    <source>
        <strain evidence="3">FDAARGOS_652</strain>
    </source>
</reference>
<evidence type="ECO:0000256" key="1">
    <source>
        <dbReference type="SAM" id="MobiDB-lite"/>
    </source>
</evidence>
<name>A0A8X7NQ74_CANPA</name>
<feature type="compositionally biased region" description="Acidic residues" evidence="1">
    <location>
        <begin position="86"/>
        <end position="97"/>
    </location>
</feature>
<proteinExistence type="predicted"/>
<gene>
    <name evidence="3" type="ORF">FOB60_001890</name>
</gene>
<protein>
    <submittedName>
        <fullName evidence="3">G-patch domain family protein</fullName>
    </submittedName>
</protein>
<dbReference type="PROSITE" id="PS50174">
    <property type="entry name" value="G_PATCH"/>
    <property type="match status" value="1"/>
</dbReference>
<feature type="region of interest" description="Disordered" evidence="1">
    <location>
        <begin position="17"/>
        <end position="119"/>
    </location>
</feature>
<dbReference type="GO" id="GO:0000390">
    <property type="term" value="P:spliceosomal complex disassembly"/>
    <property type="evidence" value="ECO:0007669"/>
    <property type="project" value="InterPro"/>
</dbReference>
<dbReference type="GO" id="GO:0071008">
    <property type="term" value="C:U2-type post-mRNA release spliceosomal complex"/>
    <property type="evidence" value="ECO:0007669"/>
    <property type="project" value="TreeGrafter"/>
</dbReference>